<evidence type="ECO:0000256" key="8">
    <source>
        <dbReference type="NCBIfam" id="TIGR04265"/>
    </source>
</evidence>
<keyword evidence="3" id="KW-0808">Transferase</keyword>
<keyword evidence="6 9" id="KW-1133">Transmembrane helix</keyword>
<dbReference type="STRING" id="1045774.SAMN05421872_11894"/>
<evidence type="ECO:0000313" key="12">
    <source>
        <dbReference type="Proteomes" id="UP000199034"/>
    </source>
</evidence>
<keyword evidence="2" id="KW-1003">Cell membrane</keyword>
<dbReference type="CDD" id="cd09152">
    <property type="entry name" value="PLDc_EcCLS_like_1"/>
    <property type="match status" value="1"/>
</dbReference>
<evidence type="ECO:0000259" key="10">
    <source>
        <dbReference type="PROSITE" id="PS50035"/>
    </source>
</evidence>
<keyword evidence="4 9" id="KW-0812">Transmembrane</keyword>
<reference evidence="11 12" key="1">
    <citation type="submission" date="2016-10" db="EMBL/GenBank/DDBJ databases">
        <authorList>
            <person name="de Groot N.N."/>
        </authorList>
    </citation>
    <scope>NUCLEOTIDE SEQUENCE [LARGE SCALE GENOMIC DNA]</scope>
    <source>
        <strain evidence="11 12">CGMCC 4.6858</strain>
    </source>
</reference>
<sequence length="496" mass="53962">MLLGLDLPSGSWLATLVVVAIALAGLGIRVAALGIIPGNRKPSTGMAWLLMILLSPWVGLVAFVFFGSNQLEERRRRRQESVTAAIAQQAGDLTDVALPAGAPAYLSSVVTLNRRLGAFPLLGGNSVEVIADYEASIAEMAAAIEDATDYVNVEFYIAAWDDVTAPVFDALVAAAARGVTVHLLFDHLGSRRIAGYRDFVARLAGTGIDWHAMLPVRPLRGRFRRPDLRNHRKLLVVDGRVGFTGSQNLIEPSYHKPAHQRAGRAWVELMVRLQGPVVAELDAVFAADWHAETGEIPAITVVAGPAPRAGSVTDVSGQVVPSGPGFVAENNLRLFTTLIYGATRRISLTSPYFVPDESLLYAVTTAAQRGIDIELFVSEQSDQFMVGHAQASYYRALLEAGVRIWLYPAPAVLHSKHFTIDDDVAVIGSSNMDLRSFALNYEVSLMLVGEPVVARLRAVEDAYRDLSRELTREEWSQRPAGLRYVDNVMRLTAALQ</sequence>
<dbReference type="EMBL" id="FMZM01000018">
    <property type="protein sequence ID" value="SDE28784.1"/>
    <property type="molecule type" value="Genomic_DNA"/>
</dbReference>
<dbReference type="GO" id="GO:0005886">
    <property type="term" value="C:plasma membrane"/>
    <property type="evidence" value="ECO:0007669"/>
    <property type="project" value="UniProtKB-SubCell"/>
</dbReference>
<evidence type="ECO:0000256" key="6">
    <source>
        <dbReference type="ARBA" id="ARBA00022989"/>
    </source>
</evidence>
<dbReference type="Pfam" id="PF13091">
    <property type="entry name" value="PLDc_2"/>
    <property type="match status" value="2"/>
</dbReference>
<dbReference type="CDD" id="cd09158">
    <property type="entry name" value="PLDc_EcCLS_like_2"/>
    <property type="match status" value="1"/>
</dbReference>
<dbReference type="EC" id="2.7.8.-" evidence="8"/>
<dbReference type="GO" id="GO:0008808">
    <property type="term" value="F:cardiolipin synthase activity"/>
    <property type="evidence" value="ECO:0007669"/>
    <property type="project" value="UniProtKB-UniRule"/>
</dbReference>
<feature type="transmembrane region" description="Helical" evidence="9">
    <location>
        <begin position="48"/>
        <end position="68"/>
    </location>
</feature>
<dbReference type="SMART" id="SM00155">
    <property type="entry name" value="PLDc"/>
    <property type="match status" value="2"/>
</dbReference>
<dbReference type="PROSITE" id="PS50035">
    <property type="entry name" value="PLD"/>
    <property type="match status" value="2"/>
</dbReference>
<keyword evidence="12" id="KW-1185">Reference proteome</keyword>
<dbReference type="InterPro" id="IPR022924">
    <property type="entry name" value="Cardiolipin_synthase"/>
</dbReference>
<organism evidence="11 12">
    <name type="scientific">Nocardioides lianchengensis</name>
    <dbReference type="NCBI Taxonomy" id="1045774"/>
    <lineage>
        <taxon>Bacteria</taxon>
        <taxon>Bacillati</taxon>
        <taxon>Actinomycetota</taxon>
        <taxon>Actinomycetes</taxon>
        <taxon>Propionibacteriales</taxon>
        <taxon>Nocardioidaceae</taxon>
        <taxon>Nocardioides</taxon>
    </lineage>
</organism>
<keyword evidence="7 9" id="KW-0472">Membrane</keyword>
<gene>
    <name evidence="11" type="ORF">SAMN05421872_11894</name>
</gene>
<keyword evidence="5" id="KW-0677">Repeat</keyword>
<feature type="transmembrane region" description="Helical" evidence="9">
    <location>
        <begin position="12"/>
        <end position="36"/>
    </location>
</feature>
<dbReference type="PANTHER" id="PTHR21248:SF22">
    <property type="entry name" value="PHOSPHOLIPASE D"/>
    <property type="match status" value="1"/>
</dbReference>
<dbReference type="Gene3D" id="3.30.870.10">
    <property type="entry name" value="Endonuclease Chain A"/>
    <property type="match status" value="2"/>
</dbReference>
<protein>
    <recommendedName>
        <fullName evidence="8">Cardiolipin synthase</fullName>
        <ecNumber evidence="8">2.7.8.-</ecNumber>
    </recommendedName>
</protein>
<feature type="domain" description="PLD phosphodiesterase" evidence="10">
    <location>
        <begin position="409"/>
        <end position="436"/>
    </location>
</feature>
<feature type="domain" description="PLD phosphodiesterase" evidence="10">
    <location>
        <begin position="226"/>
        <end position="253"/>
    </location>
</feature>
<dbReference type="InterPro" id="IPR001736">
    <property type="entry name" value="PLipase_D/transphosphatidylase"/>
</dbReference>
<proteinExistence type="predicted"/>
<evidence type="ECO:0000256" key="1">
    <source>
        <dbReference type="ARBA" id="ARBA00004236"/>
    </source>
</evidence>
<dbReference type="RefSeq" id="WP_090860980.1">
    <property type="nucleotide sequence ID" value="NZ_FMZM01000018.1"/>
</dbReference>
<dbReference type="NCBIfam" id="TIGR04265">
    <property type="entry name" value="bac_cardiolipin"/>
    <property type="match status" value="1"/>
</dbReference>
<dbReference type="OrthoDB" id="9762009at2"/>
<evidence type="ECO:0000256" key="9">
    <source>
        <dbReference type="SAM" id="Phobius"/>
    </source>
</evidence>
<dbReference type="GO" id="GO:0032049">
    <property type="term" value="P:cardiolipin biosynthetic process"/>
    <property type="evidence" value="ECO:0007669"/>
    <property type="project" value="UniProtKB-UniRule"/>
</dbReference>
<dbReference type="SUPFAM" id="SSF56024">
    <property type="entry name" value="Phospholipase D/nuclease"/>
    <property type="match status" value="2"/>
</dbReference>
<evidence type="ECO:0000256" key="7">
    <source>
        <dbReference type="ARBA" id="ARBA00023136"/>
    </source>
</evidence>
<evidence type="ECO:0000256" key="5">
    <source>
        <dbReference type="ARBA" id="ARBA00022737"/>
    </source>
</evidence>
<evidence type="ECO:0000256" key="3">
    <source>
        <dbReference type="ARBA" id="ARBA00022679"/>
    </source>
</evidence>
<dbReference type="Proteomes" id="UP000199034">
    <property type="component" value="Unassembled WGS sequence"/>
</dbReference>
<comment type="subcellular location">
    <subcellularLocation>
        <location evidence="1">Cell membrane</location>
    </subcellularLocation>
</comment>
<accession>A0A1G7BNW9</accession>
<evidence type="ECO:0000256" key="4">
    <source>
        <dbReference type="ARBA" id="ARBA00022692"/>
    </source>
</evidence>
<evidence type="ECO:0000313" key="11">
    <source>
        <dbReference type="EMBL" id="SDE28784.1"/>
    </source>
</evidence>
<name>A0A1G7BNW9_9ACTN</name>
<dbReference type="InterPro" id="IPR025202">
    <property type="entry name" value="PLD-like_dom"/>
</dbReference>
<dbReference type="AlphaFoldDB" id="A0A1G7BNW9"/>
<evidence type="ECO:0000256" key="2">
    <source>
        <dbReference type="ARBA" id="ARBA00022475"/>
    </source>
</evidence>
<dbReference type="PANTHER" id="PTHR21248">
    <property type="entry name" value="CARDIOLIPIN SYNTHASE"/>
    <property type="match status" value="1"/>
</dbReference>